<keyword evidence="2" id="KW-1185">Reference proteome</keyword>
<protein>
    <submittedName>
        <fullName evidence="1">Uncharacterized protein</fullName>
    </submittedName>
</protein>
<organism evidence="1 2">
    <name type="scientific">Bradyrhizobium algeriense</name>
    <dbReference type="NCBI Taxonomy" id="634784"/>
    <lineage>
        <taxon>Bacteria</taxon>
        <taxon>Pseudomonadati</taxon>
        <taxon>Pseudomonadota</taxon>
        <taxon>Alphaproteobacteria</taxon>
        <taxon>Hyphomicrobiales</taxon>
        <taxon>Nitrobacteraceae</taxon>
        <taxon>Bradyrhizobium</taxon>
    </lineage>
</organism>
<gene>
    <name evidence="1" type="ORF">V1286_000713</name>
</gene>
<reference evidence="1 2" key="1">
    <citation type="submission" date="2024-02" db="EMBL/GenBank/DDBJ databases">
        <title>Adaptive strategies in a cosmopolitan and abundant soil bacterium.</title>
        <authorList>
            <person name="Carini P."/>
        </authorList>
    </citation>
    <scope>NUCLEOTIDE SEQUENCE [LARGE SCALE GENOMIC DNA]</scope>
    <source>
        <strain evidence="1 2">AZCC 1608</strain>
    </source>
</reference>
<proteinExistence type="predicted"/>
<accession>A0ABU8B3S4</accession>
<sequence length="43" mass="4603">MTDFDPRDPDSATVESDHVDAADLRIAFSPTLALDTPIDGRSA</sequence>
<name>A0ABU8B3S4_9BRAD</name>
<evidence type="ECO:0000313" key="1">
    <source>
        <dbReference type="EMBL" id="MEH2553184.1"/>
    </source>
</evidence>
<comment type="caution">
    <text evidence="1">The sequence shown here is derived from an EMBL/GenBank/DDBJ whole genome shotgun (WGS) entry which is preliminary data.</text>
</comment>
<dbReference type="Proteomes" id="UP001364224">
    <property type="component" value="Unassembled WGS sequence"/>
</dbReference>
<dbReference type="EMBL" id="JAZHRV010000001">
    <property type="protein sequence ID" value="MEH2553184.1"/>
    <property type="molecule type" value="Genomic_DNA"/>
</dbReference>
<evidence type="ECO:0000313" key="2">
    <source>
        <dbReference type="Proteomes" id="UP001364224"/>
    </source>
</evidence>